<proteinExistence type="predicted"/>
<accession>A0AAJ1WHF6</accession>
<feature type="region of interest" description="Disordered" evidence="1">
    <location>
        <begin position="1"/>
        <end position="65"/>
    </location>
</feature>
<dbReference type="EMBL" id="JAUSTB010000017">
    <property type="protein sequence ID" value="MDQ0147775.1"/>
    <property type="molecule type" value="Genomic_DNA"/>
</dbReference>
<sequence length="65" mass="7362">MSISPEHASPVDPDDSRADHTPIDHQHDHEHGPGCGHETTEHDGHLDYLHDGHRHAAHDDHYDEH</sequence>
<dbReference type="RefSeq" id="WP_307362324.1">
    <property type="nucleotide sequence ID" value="NZ_JAUSTB010000017.1"/>
</dbReference>
<evidence type="ECO:0000313" key="3">
    <source>
        <dbReference type="Proteomes" id="UP001239267"/>
    </source>
</evidence>
<organism evidence="2 3">
    <name type="scientific">Pseudarthrobacter niigatensis</name>
    <dbReference type="NCBI Taxonomy" id="369935"/>
    <lineage>
        <taxon>Bacteria</taxon>
        <taxon>Bacillati</taxon>
        <taxon>Actinomycetota</taxon>
        <taxon>Actinomycetes</taxon>
        <taxon>Micrococcales</taxon>
        <taxon>Micrococcaceae</taxon>
        <taxon>Pseudarthrobacter</taxon>
    </lineage>
</organism>
<name>A0AAJ1WHF6_9MICC</name>
<dbReference type="Proteomes" id="UP001239267">
    <property type="component" value="Unassembled WGS sequence"/>
</dbReference>
<evidence type="ECO:0008006" key="4">
    <source>
        <dbReference type="Google" id="ProtNLM"/>
    </source>
</evidence>
<reference evidence="2 3" key="1">
    <citation type="submission" date="2023-07" db="EMBL/GenBank/DDBJ databases">
        <title>Sorghum-associated microbial communities from plants grown in Nebraska, USA.</title>
        <authorList>
            <person name="Schachtman D."/>
        </authorList>
    </citation>
    <scope>NUCLEOTIDE SEQUENCE [LARGE SCALE GENOMIC DNA]</scope>
    <source>
        <strain evidence="2 3">DS1001</strain>
    </source>
</reference>
<dbReference type="AlphaFoldDB" id="A0AAJ1WHF6"/>
<evidence type="ECO:0000313" key="2">
    <source>
        <dbReference type="EMBL" id="MDQ0147775.1"/>
    </source>
</evidence>
<evidence type="ECO:0000256" key="1">
    <source>
        <dbReference type="SAM" id="MobiDB-lite"/>
    </source>
</evidence>
<protein>
    <recommendedName>
        <fullName evidence="4">Zinc transporter permease</fullName>
    </recommendedName>
</protein>
<gene>
    <name evidence="2" type="ORF">J2T23_003703</name>
</gene>
<keyword evidence="3" id="KW-1185">Reference proteome</keyword>
<feature type="compositionally biased region" description="Basic and acidic residues" evidence="1">
    <location>
        <begin position="14"/>
        <end position="51"/>
    </location>
</feature>
<comment type="caution">
    <text evidence="2">The sequence shown here is derived from an EMBL/GenBank/DDBJ whole genome shotgun (WGS) entry which is preliminary data.</text>
</comment>